<evidence type="ECO:0000256" key="1">
    <source>
        <dbReference type="SAM" id="SignalP"/>
    </source>
</evidence>
<keyword evidence="3" id="KW-1185">Reference proteome</keyword>
<dbReference type="SUPFAM" id="SSF53822">
    <property type="entry name" value="Periplasmic binding protein-like I"/>
    <property type="match status" value="1"/>
</dbReference>
<protein>
    <submittedName>
        <fullName evidence="2">ABC transporter substrate-binding protein</fullName>
    </submittedName>
</protein>
<feature type="chain" id="PRO_5023837940" evidence="1">
    <location>
        <begin position="23"/>
        <end position="394"/>
    </location>
</feature>
<sequence>MKKNVLFLTVALMVAWTQFLFGQNELASASKTHHIALFAPLYLDSAFANGQMIDGNSIPKFIMPAVDFVQGAHIALDTLSLNGNSVDVTIYDSKSNTQPIPWLIKYRKLDNVDLIIGSVKDPDYHELAYFALKKNIPFVSATYPNDGGILANPFLIIVNSTLKANCEGIFSYLLQKHGTDKIYLVKRKGDDRVDNYFRIINSAEGKPLLNIRTIMVDSTMSTYRLMNKIDTLHTAVVIGASLDEDFAKSLADACYPIQKKHPLVLIGMPNWDGFKSLYQKDVYKDFPIRYTTPHYDAKGSTADSILIKKYFQLYRTRPSEMAYKGFGITWYFTNLLLKYPGEIMSHLNDSDLSAYHAYNFRPVYNQKQNNVPDYYENKHLFIMQILNGDIVREW</sequence>
<evidence type="ECO:0000313" key="2">
    <source>
        <dbReference type="EMBL" id="KAA9036589.1"/>
    </source>
</evidence>
<organism evidence="2 3">
    <name type="scientific">Ginsengibacter hankyongi</name>
    <dbReference type="NCBI Taxonomy" id="2607284"/>
    <lineage>
        <taxon>Bacteria</taxon>
        <taxon>Pseudomonadati</taxon>
        <taxon>Bacteroidota</taxon>
        <taxon>Chitinophagia</taxon>
        <taxon>Chitinophagales</taxon>
        <taxon>Chitinophagaceae</taxon>
        <taxon>Ginsengibacter</taxon>
    </lineage>
</organism>
<proteinExistence type="predicted"/>
<dbReference type="Gene3D" id="3.40.50.2300">
    <property type="match status" value="2"/>
</dbReference>
<keyword evidence="1" id="KW-0732">Signal</keyword>
<evidence type="ECO:0000313" key="3">
    <source>
        <dbReference type="Proteomes" id="UP000326903"/>
    </source>
</evidence>
<dbReference type="AlphaFoldDB" id="A0A5J5ICH9"/>
<comment type="caution">
    <text evidence="2">The sequence shown here is derived from an EMBL/GenBank/DDBJ whole genome shotgun (WGS) entry which is preliminary data.</text>
</comment>
<name>A0A5J5ICH9_9BACT</name>
<dbReference type="Proteomes" id="UP000326903">
    <property type="component" value="Unassembled WGS sequence"/>
</dbReference>
<feature type="signal peptide" evidence="1">
    <location>
        <begin position="1"/>
        <end position="22"/>
    </location>
</feature>
<accession>A0A5J5ICH9</accession>
<gene>
    <name evidence="2" type="ORF">FW778_18405</name>
</gene>
<reference evidence="2 3" key="1">
    <citation type="submission" date="2019-09" db="EMBL/GenBank/DDBJ databases">
        <title>Draft genome sequence of Ginsengibacter sp. BR5-29.</title>
        <authorList>
            <person name="Im W.-T."/>
        </authorList>
    </citation>
    <scope>NUCLEOTIDE SEQUENCE [LARGE SCALE GENOMIC DNA]</scope>
    <source>
        <strain evidence="2 3">BR5-29</strain>
    </source>
</reference>
<dbReference type="EMBL" id="VYQF01000007">
    <property type="protein sequence ID" value="KAA9036589.1"/>
    <property type="molecule type" value="Genomic_DNA"/>
</dbReference>
<dbReference type="InterPro" id="IPR028082">
    <property type="entry name" value="Peripla_BP_I"/>
</dbReference>
<dbReference type="RefSeq" id="WP_150416331.1">
    <property type="nucleotide sequence ID" value="NZ_VYQF01000007.1"/>
</dbReference>